<keyword evidence="2" id="KW-0813">Transport</keyword>
<gene>
    <name evidence="4" type="primary">dctP</name>
    <name evidence="4" type="ORF">JMJ56_09470</name>
</gene>
<evidence type="ECO:0000256" key="3">
    <source>
        <dbReference type="ARBA" id="ARBA00022729"/>
    </source>
</evidence>
<evidence type="ECO:0000313" key="5">
    <source>
        <dbReference type="Proteomes" id="UP000660885"/>
    </source>
</evidence>
<dbReference type="NCBIfam" id="NF037995">
    <property type="entry name" value="TRAP_S1"/>
    <property type="match status" value="1"/>
</dbReference>
<reference evidence="4 5" key="1">
    <citation type="submission" date="2021-01" db="EMBL/GenBank/DDBJ databases">
        <title>Belnapia mucosa sp. nov. and Belnapia arida sp. nov., isolated from the Tabernas Desert (Almeria, Spain).</title>
        <authorList>
            <person name="Molina-Menor E."/>
            <person name="Vidal-Verdu A."/>
            <person name="Calonge A."/>
            <person name="Satari L."/>
            <person name="Pereto J."/>
            <person name="Porcar M."/>
        </authorList>
    </citation>
    <scope>NUCLEOTIDE SEQUENCE [LARGE SCALE GENOMIC DNA]</scope>
    <source>
        <strain evidence="4 5">T18</strain>
    </source>
</reference>
<dbReference type="InterPro" id="IPR018389">
    <property type="entry name" value="DctP_fam"/>
</dbReference>
<dbReference type="EMBL" id="JAETWB010000002">
    <property type="protein sequence ID" value="MBL6078232.1"/>
    <property type="molecule type" value="Genomic_DNA"/>
</dbReference>
<dbReference type="Proteomes" id="UP000660885">
    <property type="component" value="Unassembled WGS sequence"/>
</dbReference>
<evidence type="ECO:0000256" key="1">
    <source>
        <dbReference type="ARBA" id="ARBA00009023"/>
    </source>
</evidence>
<dbReference type="Gene3D" id="3.40.190.170">
    <property type="entry name" value="Bacterial extracellular solute-binding protein, family 7"/>
    <property type="match status" value="1"/>
</dbReference>
<dbReference type="PANTHER" id="PTHR33376">
    <property type="match status" value="1"/>
</dbReference>
<dbReference type="InterPro" id="IPR038404">
    <property type="entry name" value="TRAP_DctP_sf"/>
</dbReference>
<evidence type="ECO:0000313" key="4">
    <source>
        <dbReference type="EMBL" id="MBL6078232.1"/>
    </source>
</evidence>
<keyword evidence="5" id="KW-1185">Reference proteome</keyword>
<organism evidence="4 5">
    <name type="scientific">Belnapia arida</name>
    <dbReference type="NCBI Taxonomy" id="2804533"/>
    <lineage>
        <taxon>Bacteria</taxon>
        <taxon>Pseudomonadati</taxon>
        <taxon>Pseudomonadota</taxon>
        <taxon>Alphaproteobacteria</taxon>
        <taxon>Acetobacterales</taxon>
        <taxon>Roseomonadaceae</taxon>
        <taxon>Belnapia</taxon>
    </lineage>
</organism>
<name>A0ABS1U3D7_9PROT</name>
<dbReference type="RefSeq" id="WP_202831364.1">
    <property type="nucleotide sequence ID" value="NZ_JAETWB010000002.1"/>
</dbReference>
<sequence>MSPVFRHILALALAFWLGIAPGFATEQASPLRVRVIGGFAGTSQFDRIEQPFWTRRLPALTGGRMVAMLQSSTQAGVSPDQMLNVMRSGAVLFGTVEANAIALDEPELAVADLPLLAEDTAALRRMVALWRPRFHAIFAEQYGAELLAVFIRPPQVVFCNKPFTGLRGLAGLRVRAASVNQADLLLALGAQPVVMAFDRMVGAVREGLVDCAITGGLPGQAVGLHRVTTHVSSLPLGWAMSFLTAHQPGWQALPAGLREQVQQGVAELEAAMWNAAEEERDQGEACNTGDARCRQGERGRLVAVREDPAAIRPLFGAAVLPGWARRCGATCAESWNAVAGPAAGVYALW</sequence>
<protein>
    <submittedName>
        <fullName evidence="4">TRAP transporter substrate-binding protein DctP</fullName>
    </submittedName>
</protein>
<dbReference type="Pfam" id="PF03480">
    <property type="entry name" value="DctP"/>
    <property type="match status" value="1"/>
</dbReference>
<accession>A0ABS1U3D7</accession>
<comment type="caution">
    <text evidence="4">The sequence shown here is derived from an EMBL/GenBank/DDBJ whole genome shotgun (WGS) entry which is preliminary data.</text>
</comment>
<evidence type="ECO:0000256" key="2">
    <source>
        <dbReference type="ARBA" id="ARBA00022448"/>
    </source>
</evidence>
<keyword evidence="3" id="KW-0732">Signal</keyword>
<comment type="similarity">
    <text evidence="1">Belongs to the bacterial solute-binding protein 7 family.</text>
</comment>
<proteinExistence type="inferred from homology"/>
<dbReference type="PANTHER" id="PTHR33376:SF7">
    <property type="entry name" value="C4-DICARBOXYLATE-BINDING PROTEIN DCTB"/>
    <property type="match status" value="1"/>
</dbReference>